<name>A0A6C0P3B4_9BACL</name>
<keyword evidence="2" id="KW-1185">Reference proteome</keyword>
<dbReference type="Proteomes" id="UP000479114">
    <property type="component" value="Chromosome"/>
</dbReference>
<organism evidence="1 2">
    <name type="scientific">Paenibacillus rhizovicinus</name>
    <dbReference type="NCBI Taxonomy" id="2704463"/>
    <lineage>
        <taxon>Bacteria</taxon>
        <taxon>Bacillati</taxon>
        <taxon>Bacillota</taxon>
        <taxon>Bacilli</taxon>
        <taxon>Bacillales</taxon>
        <taxon>Paenibacillaceae</taxon>
        <taxon>Paenibacillus</taxon>
    </lineage>
</organism>
<proteinExistence type="predicted"/>
<sequence length="135" mass="14861">MAILFIVMGSAGCGSKAEVVKDQAITSITLVCADLCKELSDPPFNQKVITEVEELKTFKHAIDKAKIMQGDLDYGVVFLMSISYSDHTQQEFVLNVDNEDGRTALLVDRADSGQGYEIPPEPTSALRKMIYARSQ</sequence>
<reference evidence="1 2" key="1">
    <citation type="submission" date="2020-02" db="EMBL/GenBank/DDBJ databases">
        <title>Paenibacillus sp. nov., isolated from rhizosphere soil of tomato.</title>
        <authorList>
            <person name="Weon H.-Y."/>
            <person name="Lee S.A."/>
        </authorList>
    </citation>
    <scope>NUCLEOTIDE SEQUENCE [LARGE SCALE GENOMIC DNA]</scope>
    <source>
        <strain evidence="1 2">14171R-81</strain>
    </source>
</reference>
<dbReference type="EMBL" id="CP048286">
    <property type="protein sequence ID" value="QHW33060.1"/>
    <property type="molecule type" value="Genomic_DNA"/>
</dbReference>
<protein>
    <submittedName>
        <fullName evidence="1">Uncharacterized protein</fullName>
    </submittedName>
</protein>
<dbReference type="KEGG" id="prz:GZH47_21150"/>
<gene>
    <name evidence="1" type="ORF">GZH47_21150</name>
</gene>
<dbReference type="AlphaFoldDB" id="A0A6C0P3B4"/>
<evidence type="ECO:0000313" key="1">
    <source>
        <dbReference type="EMBL" id="QHW33060.1"/>
    </source>
</evidence>
<evidence type="ECO:0000313" key="2">
    <source>
        <dbReference type="Proteomes" id="UP000479114"/>
    </source>
</evidence>
<accession>A0A6C0P3B4</accession>
<dbReference type="RefSeq" id="WP_162642999.1">
    <property type="nucleotide sequence ID" value="NZ_CP048286.1"/>
</dbReference>